<evidence type="ECO:0000256" key="3">
    <source>
        <dbReference type="ARBA" id="ARBA00022777"/>
    </source>
</evidence>
<dbReference type="InterPro" id="IPR050306">
    <property type="entry name" value="PfkB_Carbo_kinase"/>
</dbReference>
<feature type="domain" description="Carbohydrate kinase PfkB" evidence="4">
    <location>
        <begin position="5"/>
        <end position="72"/>
    </location>
</feature>
<keyword evidence="6" id="KW-1185">Reference proteome</keyword>
<name>A0ABR2NZ01_9ROSI</name>
<dbReference type="PANTHER" id="PTHR43085:SF6">
    <property type="entry name" value="FRUCTOKINASE-5-RELATED"/>
    <property type="match status" value="1"/>
</dbReference>
<dbReference type="Pfam" id="PF00294">
    <property type="entry name" value="PfkB"/>
    <property type="match status" value="1"/>
</dbReference>
<dbReference type="InterPro" id="IPR029056">
    <property type="entry name" value="Ribokinase-like"/>
</dbReference>
<dbReference type="EMBL" id="JBBPBN010000090">
    <property type="protein sequence ID" value="KAK8981225.1"/>
    <property type="molecule type" value="Genomic_DNA"/>
</dbReference>
<keyword evidence="3" id="KW-0418">Kinase</keyword>
<dbReference type="SUPFAM" id="SSF53613">
    <property type="entry name" value="Ribokinase-like"/>
    <property type="match status" value="1"/>
</dbReference>
<dbReference type="PANTHER" id="PTHR43085">
    <property type="entry name" value="HEXOKINASE FAMILY MEMBER"/>
    <property type="match status" value="1"/>
</dbReference>
<accession>A0ABR2NZ01</accession>
<proteinExistence type="inferred from homology"/>
<protein>
    <recommendedName>
        <fullName evidence="4">Carbohydrate kinase PfkB domain-containing protein</fullName>
    </recommendedName>
</protein>
<dbReference type="InterPro" id="IPR011611">
    <property type="entry name" value="PfkB_dom"/>
</dbReference>
<comment type="caution">
    <text evidence="5">The sequence shown here is derived from an EMBL/GenBank/DDBJ whole genome shotgun (WGS) entry which is preliminary data.</text>
</comment>
<reference evidence="5 6" key="1">
    <citation type="journal article" date="2024" name="G3 (Bethesda)">
        <title>Genome assembly of Hibiscus sabdariffa L. provides insights into metabolisms of medicinal natural products.</title>
        <authorList>
            <person name="Kim T."/>
        </authorList>
    </citation>
    <scope>NUCLEOTIDE SEQUENCE [LARGE SCALE GENOMIC DNA]</scope>
    <source>
        <strain evidence="5">TK-2024</strain>
        <tissue evidence="5">Old leaves</tissue>
    </source>
</reference>
<dbReference type="Proteomes" id="UP001396334">
    <property type="component" value="Unassembled WGS sequence"/>
</dbReference>
<keyword evidence="2" id="KW-0808">Transferase</keyword>
<organism evidence="5 6">
    <name type="scientific">Hibiscus sabdariffa</name>
    <name type="common">roselle</name>
    <dbReference type="NCBI Taxonomy" id="183260"/>
    <lineage>
        <taxon>Eukaryota</taxon>
        <taxon>Viridiplantae</taxon>
        <taxon>Streptophyta</taxon>
        <taxon>Embryophyta</taxon>
        <taxon>Tracheophyta</taxon>
        <taxon>Spermatophyta</taxon>
        <taxon>Magnoliopsida</taxon>
        <taxon>eudicotyledons</taxon>
        <taxon>Gunneridae</taxon>
        <taxon>Pentapetalae</taxon>
        <taxon>rosids</taxon>
        <taxon>malvids</taxon>
        <taxon>Malvales</taxon>
        <taxon>Malvaceae</taxon>
        <taxon>Malvoideae</taxon>
        <taxon>Hibiscus</taxon>
    </lineage>
</organism>
<evidence type="ECO:0000259" key="4">
    <source>
        <dbReference type="Pfam" id="PF00294"/>
    </source>
</evidence>
<dbReference type="Gene3D" id="3.40.1190.20">
    <property type="match status" value="1"/>
</dbReference>
<evidence type="ECO:0000313" key="6">
    <source>
        <dbReference type="Proteomes" id="UP001396334"/>
    </source>
</evidence>
<evidence type="ECO:0000313" key="5">
    <source>
        <dbReference type="EMBL" id="KAK8981225.1"/>
    </source>
</evidence>
<gene>
    <name evidence="5" type="ORF">V6N11_059903</name>
</gene>
<evidence type="ECO:0000256" key="2">
    <source>
        <dbReference type="ARBA" id="ARBA00022679"/>
    </source>
</evidence>
<evidence type="ECO:0000256" key="1">
    <source>
        <dbReference type="ARBA" id="ARBA00010688"/>
    </source>
</evidence>
<sequence>MQKFKGKVKGFQVKTVDTTGAGDSFVGSFLLAVANDPNIFDDEKKLQEALLFSNACGAISTTQKGAIPALPDKAQAEKLIKEGK</sequence>
<comment type="similarity">
    <text evidence="1">Belongs to the carbohydrate kinase PfkB family.</text>
</comment>